<feature type="compositionally biased region" description="Low complexity" evidence="4">
    <location>
        <begin position="15"/>
        <end position="33"/>
    </location>
</feature>
<reference evidence="6 7" key="1">
    <citation type="journal article" date="2022" name="IScience">
        <title>An ultrasensitive nanofiber-based assay for enzymatic hydrolysis and deep-sea microbial degradation of cellulose.</title>
        <authorList>
            <person name="Tsudome M."/>
            <person name="Tachioka M."/>
            <person name="Miyazaki M."/>
            <person name="Uchimura K."/>
            <person name="Tsuda M."/>
            <person name="Takaki Y."/>
            <person name="Deguchi S."/>
        </authorList>
    </citation>
    <scope>NUCLEOTIDE SEQUENCE [LARGE SCALE GENOMIC DNA]</scope>
    <source>
        <strain evidence="6 7">GE09</strain>
    </source>
</reference>
<evidence type="ECO:0000313" key="6">
    <source>
        <dbReference type="EMBL" id="BCD96297.1"/>
    </source>
</evidence>
<dbReference type="PANTHER" id="PTHR47918">
    <property type="entry name" value="DNA-BINDING PROTEIN FIS"/>
    <property type="match status" value="1"/>
</dbReference>
<dbReference type="InterPro" id="IPR009057">
    <property type="entry name" value="Homeodomain-like_sf"/>
</dbReference>
<protein>
    <recommendedName>
        <fullName evidence="3">Putative Fis-like DNA-binding protein</fullName>
    </recommendedName>
</protein>
<feature type="domain" description="DNA binding HTH" evidence="5">
    <location>
        <begin position="73"/>
        <end position="113"/>
    </location>
</feature>
<evidence type="ECO:0000256" key="3">
    <source>
        <dbReference type="ARBA" id="ARBA00029540"/>
    </source>
</evidence>
<dbReference type="Proteomes" id="UP001320119">
    <property type="component" value="Chromosome"/>
</dbReference>
<dbReference type="EMBL" id="AP023086">
    <property type="protein sequence ID" value="BCD96297.1"/>
    <property type="molecule type" value="Genomic_DNA"/>
</dbReference>
<dbReference type="InterPro" id="IPR002197">
    <property type="entry name" value="HTH_Fis"/>
</dbReference>
<dbReference type="PRINTS" id="PR01590">
    <property type="entry name" value="HTHFIS"/>
</dbReference>
<dbReference type="AlphaFoldDB" id="A0AAN1WEV4"/>
<dbReference type="SUPFAM" id="SSF46689">
    <property type="entry name" value="Homeodomain-like"/>
    <property type="match status" value="1"/>
</dbReference>
<dbReference type="InterPro" id="IPR050207">
    <property type="entry name" value="Trans_regulatory_Fis"/>
</dbReference>
<dbReference type="PRINTS" id="PR01591">
    <property type="entry name" value="DNABINDNGFIS"/>
</dbReference>
<accession>A0AAN1WEV4</accession>
<keyword evidence="2" id="KW-0238">DNA-binding</keyword>
<feature type="compositionally biased region" description="Polar residues" evidence="4">
    <location>
        <begin position="34"/>
        <end position="43"/>
    </location>
</feature>
<dbReference type="KEGG" id="marq:MARGE09_P0497"/>
<keyword evidence="7" id="KW-1185">Reference proteome</keyword>
<dbReference type="PANTHER" id="PTHR47918:SF1">
    <property type="entry name" value="DNA-BINDING PROTEIN FIS"/>
    <property type="match status" value="1"/>
</dbReference>
<gene>
    <name evidence="6" type="ORF">MARGE09_P0497</name>
</gene>
<dbReference type="GO" id="GO:0043565">
    <property type="term" value="F:sequence-specific DNA binding"/>
    <property type="evidence" value="ECO:0007669"/>
    <property type="project" value="InterPro"/>
</dbReference>
<evidence type="ECO:0000313" key="7">
    <source>
        <dbReference type="Proteomes" id="UP001320119"/>
    </source>
</evidence>
<evidence type="ECO:0000256" key="1">
    <source>
        <dbReference type="ARBA" id="ARBA00008559"/>
    </source>
</evidence>
<dbReference type="Pfam" id="PF02954">
    <property type="entry name" value="HTH_8"/>
    <property type="match status" value="1"/>
</dbReference>
<evidence type="ECO:0000259" key="5">
    <source>
        <dbReference type="Pfam" id="PF02954"/>
    </source>
</evidence>
<organism evidence="6 7">
    <name type="scientific">Marinagarivorans cellulosilyticus</name>
    <dbReference type="NCBI Taxonomy" id="2721545"/>
    <lineage>
        <taxon>Bacteria</taxon>
        <taxon>Pseudomonadati</taxon>
        <taxon>Pseudomonadota</taxon>
        <taxon>Gammaproteobacteria</taxon>
        <taxon>Cellvibrionales</taxon>
        <taxon>Cellvibrionaceae</taxon>
        <taxon>Marinagarivorans</taxon>
    </lineage>
</organism>
<feature type="region of interest" description="Disordered" evidence="4">
    <location>
        <begin position="1"/>
        <end position="43"/>
    </location>
</feature>
<sequence>MNSAEPFITERHQEPTTAAVAAPSAPVPQFSQPEQRQQVGQAQSLRDYVEQAVTNYFQNLEGQEVTEVYDMVLSEVEAPLLEVVMKYCRHNQTKAAHVLGLNRGTLRKKLKQYGLL</sequence>
<dbReference type="InterPro" id="IPR005412">
    <property type="entry name" value="Fis_DNA-bd"/>
</dbReference>
<dbReference type="RefSeq" id="WP_236985800.1">
    <property type="nucleotide sequence ID" value="NZ_AP023086.1"/>
</dbReference>
<dbReference type="NCBIfam" id="NF001659">
    <property type="entry name" value="PRK00430.1"/>
    <property type="match status" value="1"/>
</dbReference>
<dbReference type="GO" id="GO:0006355">
    <property type="term" value="P:regulation of DNA-templated transcription"/>
    <property type="evidence" value="ECO:0007669"/>
    <property type="project" value="InterPro"/>
</dbReference>
<proteinExistence type="inferred from homology"/>
<evidence type="ECO:0000256" key="2">
    <source>
        <dbReference type="ARBA" id="ARBA00023125"/>
    </source>
</evidence>
<dbReference type="Gene3D" id="1.10.10.60">
    <property type="entry name" value="Homeodomain-like"/>
    <property type="match status" value="1"/>
</dbReference>
<name>A0AAN1WEV4_9GAMM</name>
<evidence type="ECO:0000256" key="4">
    <source>
        <dbReference type="SAM" id="MobiDB-lite"/>
    </source>
</evidence>
<comment type="similarity">
    <text evidence="1">Belongs to the transcriptional regulatory Fis family.</text>
</comment>